<evidence type="ECO:0000313" key="2">
    <source>
        <dbReference type="Proteomes" id="UP001164539"/>
    </source>
</evidence>
<comment type="caution">
    <text evidence="1">The sequence shown here is derived from an EMBL/GenBank/DDBJ whole genome shotgun (WGS) entry which is preliminary data.</text>
</comment>
<sequence>MPIWVPKGMGLTPAEEQLKCYLKRYATNKDRKLRWNELKQAFQDLGLHFSGFRAKRALRHADFNGDGSIDDAELNELVIYASKWGLPN</sequence>
<name>A0ACC1WRW0_MELAZ</name>
<proteinExistence type="predicted"/>
<organism evidence="1 2">
    <name type="scientific">Melia azedarach</name>
    <name type="common">Chinaberry tree</name>
    <dbReference type="NCBI Taxonomy" id="155640"/>
    <lineage>
        <taxon>Eukaryota</taxon>
        <taxon>Viridiplantae</taxon>
        <taxon>Streptophyta</taxon>
        <taxon>Embryophyta</taxon>
        <taxon>Tracheophyta</taxon>
        <taxon>Spermatophyta</taxon>
        <taxon>Magnoliopsida</taxon>
        <taxon>eudicotyledons</taxon>
        <taxon>Gunneridae</taxon>
        <taxon>Pentapetalae</taxon>
        <taxon>rosids</taxon>
        <taxon>malvids</taxon>
        <taxon>Sapindales</taxon>
        <taxon>Meliaceae</taxon>
        <taxon>Melia</taxon>
    </lineage>
</organism>
<dbReference type="EMBL" id="CM051407">
    <property type="protein sequence ID" value="KAJ4701767.1"/>
    <property type="molecule type" value="Genomic_DNA"/>
</dbReference>
<reference evidence="1 2" key="1">
    <citation type="journal article" date="2023" name="Science">
        <title>Complex scaffold remodeling in plant triterpene biosynthesis.</title>
        <authorList>
            <person name="De La Pena R."/>
            <person name="Hodgson H."/>
            <person name="Liu J.C."/>
            <person name="Stephenson M.J."/>
            <person name="Martin A.C."/>
            <person name="Owen C."/>
            <person name="Harkess A."/>
            <person name="Leebens-Mack J."/>
            <person name="Jimenez L.E."/>
            <person name="Osbourn A."/>
            <person name="Sattely E.S."/>
        </authorList>
    </citation>
    <scope>NUCLEOTIDE SEQUENCE [LARGE SCALE GENOMIC DNA]</scope>
    <source>
        <strain evidence="2">cv. JPN11</strain>
        <tissue evidence="1">Leaf</tissue>
    </source>
</reference>
<dbReference type="Proteomes" id="UP001164539">
    <property type="component" value="Chromosome 14"/>
</dbReference>
<gene>
    <name evidence="1" type="ORF">OWV82_024957</name>
</gene>
<keyword evidence="2" id="KW-1185">Reference proteome</keyword>
<evidence type="ECO:0000313" key="1">
    <source>
        <dbReference type="EMBL" id="KAJ4701767.1"/>
    </source>
</evidence>
<feature type="non-terminal residue" evidence="1">
    <location>
        <position position="88"/>
    </location>
</feature>
<protein>
    <submittedName>
        <fullName evidence="1">Calcium-binding EF-hand family protein</fullName>
    </submittedName>
</protein>
<accession>A0ACC1WRW0</accession>